<name>A0A7S7NTT3_PALFE</name>
<proteinExistence type="predicted"/>
<dbReference type="Pfam" id="PF12974">
    <property type="entry name" value="Phosphonate-bd"/>
    <property type="match status" value="1"/>
</dbReference>
<protein>
    <submittedName>
        <fullName evidence="1">PhnD/SsuA/transferrin family substrate-binding protein</fullName>
    </submittedName>
</protein>
<dbReference type="RefSeq" id="WP_194451270.1">
    <property type="nucleotide sequence ID" value="NZ_CP063849.1"/>
</dbReference>
<dbReference type="KEGG" id="pfer:IRI77_06555"/>
<evidence type="ECO:0000313" key="1">
    <source>
        <dbReference type="EMBL" id="QOY89608.1"/>
    </source>
</evidence>
<dbReference type="SUPFAM" id="SSF53850">
    <property type="entry name" value="Periplasmic binding protein-like II"/>
    <property type="match status" value="1"/>
</dbReference>
<dbReference type="EMBL" id="CP063849">
    <property type="protein sequence ID" value="QOY89608.1"/>
    <property type="molecule type" value="Genomic_DNA"/>
</dbReference>
<organism evidence="1 2">
    <name type="scientific">Paludibaculum fermentans</name>
    <dbReference type="NCBI Taxonomy" id="1473598"/>
    <lineage>
        <taxon>Bacteria</taxon>
        <taxon>Pseudomonadati</taxon>
        <taxon>Acidobacteriota</taxon>
        <taxon>Terriglobia</taxon>
        <taxon>Bryobacterales</taxon>
        <taxon>Bryobacteraceae</taxon>
        <taxon>Paludibaculum</taxon>
    </lineage>
</organism>
<dbReference type="PROSITE" id="PS51318">
    <property type="entry name" value="TAT"/>
    <property type="match status" value="1"/>
</dbReference>
<sequence length="322" mass="34952">MTHHSPRSMSEAWHGMCSRRQALALLVSGAAAPAMPAAAEPVAPLRLAVSESLVTDVNTNDASAAMSIWVKRLAQEMNIVVDYNAKAFDPTQEILSRARKGLLDAVALNVLEYRQVADNLDASQVVAEGGSVGPEQYLILVKNNSSFQKPLDLRGARLMMLKNPRMCVAPAWLSTILDGGYSGPWDKFFATVGSDSKVGRVVLPVFFGQADACVATRRGFDSMCELNPQVAKELRTIAASPSMVVNGYVFRKNYQSVYRDRFVKALSGLRSTVAGRQIAILFQFEELTLRDASCFASALSLLDAADRIRNRHGVAGRKGASL</sequence>
<dbReference type="Proteomes" id="UP000593892">
    <property type="component" value="Chromosome"/>
</dbReference>
<dbReference type="Gene3D" id="3.40.190.10">
    <property type="entry name" value="Periplasmic binding protein-like II"/>
    <property type="match status" value="2"/>
</dbReference>
<evidence type="ECO:0000313" key="2">
    <source>
        <dbReference type="Proteomes" id="UP000593892"/>
    </source>
</evidence>
<keyword evidence="2" id="KW-1185">Reference proteome</keyword>
<accession>A0A7S7NTT3</accession>
<dbReference type="AlphaFoldDB" id="A0A7S7NTT3"/>
<dbReference type="InterPro" id="IPR006311">
    <property type="entry name" value="TAT_signal"/>
</dbReference>
<reference evidence="1 2" key="1">
    <citation type="submission" date="2020-10" db="EMBL/GenBank/DDBJ databases">
        <title>Complete genome sequence of Paludibaculum fermentans P105T, a facultatively anaerobic acidobacterium capable of dissimilatory Fe(III) reduction.</title>
        <authorList>
            <person name="Dedysh S.N."/>
            <person name="Beletsky A.V."/>
            <person name="Kulichevskaya I.S."/>
            <person name="Mardanov A.V."/>
            <person name="Ravin N.V."/>
        </authorList>
    </citation>
    <scope>NUCLEOTIDE SEQUENCE [LARGE SCALE GENOMIC DNA]</scope>
    <source>
        <strain evidence="1 2">P105</strain>
    </source>
</reference>
<gene>
    <name evidence="1" type="ORF">IRI77_06555</name>
</gene>